<keyword evidence="4 6" id="KW-0472">Membrane</keyword>
<dbReference type="HOGENOM" id="CLU_659018_0_0_1"/>
<keyword evidence="8" id="KW-1185">Reference proteome</keyword>
<reference evidence="8" key="1">
    <citation type="journal article" date="2011" name="Proc. Natl. Acad. Sci. U.S.A.">
        <title>Obligate biotrophy features unraveled by the genomic analysis of rust fungi.</title>
        <authorList>
            <person name="Duplessis S."/>
            <person name="Cuomo C.A."/>
            <person name="Lin Y.-C."/>
            <person name="Aerts A."/>
            <person name="Tisserant E."/>
            <person name="Veneault-Fourrey C."/>
            <person name="Joly D.L."/>
            <person name="Hacquard S."/>
            <person name="Amselem J."/>
            <person name="Cantarel B.L."/>
            <person name="Chiu R."/>
            <person name="Coutinho P.M."/>
            <person name="Feau N."/>
            <person name="Field M."/>
            <person name="Frey P."/>
            <person name="Gelhaye E."/>
            <person name="Goldberg J."/>
            <person name="Grabherr M.G."/>
            <person name="Kodira C.D."/>
            <person name="Kohler A."/>
            <person name="Kuees U."/>
            <person name="Lindquist E.A."/>
            <person name="Lucas S.M."/>
            <person name="Mago R."/>
            <person name="Mauceli E."/>
            <person name="Morin E."/>
            <person name="Murat C."/>
            <person name="Pangilinan J.L."/>
            <person name="Park R."/>
            <person name="Pearson M."/>
            <person name="Quesneville H."/>
            <person name="Rouhier N."/>
            <person name="Sakthikumar S."/>
            <person name="Salamov A.A."/>
            <person name="Schmutz J."/>
            <person name="Selles B."/>
            <person name="Shapiro H."/>
            <person name="Tanguay P."/>
            <person name="Tuskan G.A."/>
            <person name="Henrissat B."/>
            <person name="Van de Peer Y."/>
            <person name="Rouze P."/>
            <person name="Ellis J.G."/>
            <person name="Dodds P.N."/>
            <person name="Schein J.E."/>
            <person name="Zhong S."/>
            <person name="Hamelin R.C."/>
            <person name="Grigoriev I.V."/>
            <person name="Szabo L.J."/>
            <person name="Martin F."/>
        </authorList>
    </citation>
    <scope>NUCLEOTIDE SEQUENCE [LARGE SCALE GENOMIC DNA]</scope>
    <source>
        <strain evidence="8">98AG31 / pathotype 3-4-7</strain>
    </source>
</reference>
<dbReference type="RefSeq" id="XP_007407681.1">
    <property type="nucleotide sequence ID" value="XM_007407619.1"/>
</dbReference>
<dbReference type="GO" id="GO:0015140">
    <property type="term" value="F:malate transmembrane transporter activity"/>
    <property type="evidence" value="ECO:0007669"/>
    <property type="project" value="InterPro"/>
</dbReference>
<dbReference type="PANTHER" id="PTHR31162:SF0">
    <property type="entry name" value="MALIC ACID TRANSPORT PROTEIN"/>
    <property type="match status" value="1"/>
</dbReference>
<feature type="compositionally biased region" description="Low complexity" evidence="5">
    <location>
        <begin position="365"/>
        <end position="381"/>
    </location>
</feature>
<evidence type="ECO:0000256" key="4">
    <source>
        <dbReference type="ARBA" id="ARBA00023136"/>
    </source>
</evidence>
<comment type="subcellular location">
    <subcellularLocation>
        <location evidence="1">Membrane</location>
        <topology evidence="1">Multi-pass membrane protein</topology>
    </subcellularLocation>
</comment>
<evidence type="ECO:0000313" key="7">
    <source>
        <dbReference type="EMBL" id="EGG09321.1"/>
    </source>
</evidence>
<proteinExistence type="predicted"/>
<keyword evidence="2 6" id="KW-0812">Transmembrane</keyword>
<evidence type="ECO:0000256" key="3">
    <source>
        <dbReference type="ARBA" id="ARBA00022989"/>
    </source>
</evidence>
<feature type="transmembrane region" description="Helical" evidence="6">
    <location>
        <begin position="136"/>
        <end position="156"/>
    </location>
</feature>
<dbReference type="InterPro" id="IPR038665">
    <property type="entry name" value="Voltage-dep_anion_channel_sf"/>
</dbReference>
<feature type="transmembrane region" description="Helical" evidence="6">
    <location>
        <begin position="249"/>
        <end position="269"/>
    </location>
</feature>
<evidence type="ECO:0000256" key="1">
    <source>
        <dbReference type="ARBA" id="ARBA00004141"/>
    </source>
</evidence>
<keyword evidence="3 6" id="KW-1133">Transmembrane helix</keyword>
<dbReference type="InParanoid" id="F4RE75"/>
<evidence type="ECO:0000313" key="8">
    <source>
        <dbReference type="Proteomes" id="UP000001072"/>
    </source>
</evidence>
<name>F4RE75_MELLP</name>
<sequence length="417" mass="45894">MKNYSFELHESSPEYPDKAVRHERPESLWTGLPRDIDNCSRRVETPLPGTSIVVPHRDPTISRILHGYSWELSSIGLATGSVRYHRKVSHAQDFTSSLKPVSISYWAASILAGRVSLLSWTLWFRKPHDIKTLTPIVIILSFPLLLVGMIAVNLFPLVPLKSEMATEIALVGYLFQGMSSIFAGAYFFTYLQRVAITGHISGPSTSTIFIAVGPPALTAHVLIRLGRLAPIIFVESPNLLLTEGLGETFQGFGMLAGLMLTGTALLIYVKSMITFWWKGNKILDDVMGLWIIIFPNVGLVLAVRSLYELFGTPWLLFIQLFLSVVLITIYVTLGPLSFFSSLSKSPTKRQREATPPTDNDSSNRQPSPALASPTSQTSSSRSGKHGKFEVYPMDLFASPSLSRSNSVGGETLVGHAV</sequence>
<organism evidence="8">
    <name type="scientific">Melampsora larici-populina (strain 98AG31 / pathotype 3-4-7)</name>
    <name type="common">Poplar leaf rust fungus</name>
    <dbReference type="NCBI Taxonomy" id="747676"/>
    <lineage>
        <taxon>Eukaryota</taxon>
        <taxon>Fungi</taxon>
        <taxon>Dikarya</taxon>
        <taxon>Basidiomycota</taxon>
        <taxon>Pucciniomycotina</taxon>
        <taxon>Pucciniomycetes</taxon>
        <taxon>Pucciniales</taxon>
        <taxon>Melampsoraceae</taxon>
        <taxon>Melampsora</taxon>
    </lineage>
</organism>
<evidence type="ECO:0000256" key="5">
    <source>
        <dbReference type="SAM" id="MobiDB-lite"/>
    </source>
</evidence>
<feature type="transmembrane region" description="Helical" evidence="6">
    <location>
        <begin position="208"/>
        <end position="229"/>
    </location>
</feature>
<dbReference type="InterPro" id="IPR004695">
    <property type="entry name" value="SLAC1/Mae1/Ssu1/TehA"/>
</dbReference>
<dbReference type="eggNOG" id="ENOG502QV03">
    <property type="taxonomic scope" value="Eukaryota"/>
</dbReference>
<evidence type="ECO:0000256" key="6">
    <source>
        <dbReference type="SAM" id="Phobius"/>
    </source>
</evidence>
<dbReference type="InterPro" id="IPR030185">
    <property type="entry name" value="Mae1"/>
</dbReference>
<gene>
    <name evidence="7" type="ORF">MELLADRAFT_104284</name>
</gene>
<feature type="transmembrane region" description="Helical" evidence="6">
    <location>
        <begin position="103"/>
        <end position="124"/>
    </location>
</feature>
<feature type="transmembrane region" description="Helical" evidence="6">
    <location>
        <begin position="313"/>
        <end position="339"/>
    </location>
</feature>
<dbReference type="Proteomes" id="UP000001072">
    <property type="component" value="Unassembled WGS sequence"/>
</dbReference>
<dbReference type="EMBL" id="GL883098">
    <property type="protein sequence ID" value="EGG09321.1"/>
    <property type="molecule type" value="Genomic_DNA"/>
</dbReference>
<dbReference type="OrthoDB" id="2901184at2759"/>
<dbReference type="GeneID" id="18922213"/>
<dbReference type="PANTHER" id="PTHR31162">
    <property type="entry name" value="MALIC ACID TRANSPORT PROTEIN-RELATED"/>
    <property type="match status" value="1"/>
</dbReference>
<feature type="transmembrane region" description="Helical" evidence="6">
    <location>
        <begin position="168"/>
        <end position="188"/>
    </location>
</feature>
<dbReference type="KEGG" id="mlr:MELLADRAFT_104284"/>
<accession>F4RE75</accession>
<dbReference type="Gene3D" id="1.50.10.150">
    <property type="entry name" value="Voltage-dependent anion channel"/>
    <property type="match status" value="1"/>
</dbReference>
<feature type="transmembrane region" description="Helical" evidence="6">
    <location>
        <begin position="289"/>
        <end position="307"/>
    </location>
</feature>
<dbReference type="GO" id="GO:0016020">
    <property type="term" value="C:membrane"/>
    <property type="evidence" value="ECO:0007669"/>
    <property type="project" value="UniProtKB-SubCell"/>
</dbReference>
<dbReference type="STRING" id="747676.F4RE75"/>
<evidence type="ECO:0000256" key="2">
    <source>
        <dbReference type="ARBA" id="ARBA00022692"/>
    </source>
</evidence>
<dbReference type="VEuPathDB" id="FungiDB:MELLADRAFT_104284"/>
<feature type="region of interest" description="Disordered" evidence="5">
    <location>
        <begin position="347"/>
        <end position="386"/>
    </location>
</feature>
<dbReference type="Pfam" id="PF03595">
    <property type="entry name" value="SLAC1"/>
    <property type="match status" value="1"/>
</dbReference>
<dbReference type="AlphaFoldDB" id="F4RE75"/>
<protein>
    <submittedName>
        <fullName evidence="7">Uncharacterized protein</fullName>
    </submittedName>
</protein>